<evidence type="ECO:0000259" key="1">
    <source>
        <dbReference type="Pfam" id="PF01553"/>
    </source>
</evidence>
<organism evidence="2 3">
    <name type="scientific">SAR92 bacterium BACL26 MAG-121220-bin70</name>
    <dbReference type="NCBI Taxonomy" id="1655626"/>
    <lineage>
        <taxon>Bacteria</taxon>
        <taxon>Pseudomonadati</taxon>
        <taxon>Pseudomonadota</taxon>
        <taxon>Gammaproteobacteria</taxon>
        <taxon>Cellvibrionales</taxon>
        <taxon>Porticoccaceae</taxon>
        <taxon>SAR92 clade</taxon>
    </lineage>
</organism>
<dbReference type="SUPFAM" id="SSF69593">
    <property type="entry name" value="Glycerol-3-phosphate (1)-acyltransferase"/>
    <property type="match status" value="1"/>
</dbReference>
<dbReference type="PANTHER" id="PTHR30068">
    <property type="entry name" value="URONATE ISOMERASE"/>
    <property type="match status" value="1"/>
</dbReference>
<evidence type="ECO:0000313" key="2">
    <source>
        <dbReference type="EMBL" id="KRO91250.1"/>
    </source>
</evidence>
<dbReference type="EMBL" id="LICA01000562">
    <property type="protein sequence ID" value="KRO91250.1"/>
    <property type="molecule type" value="Genomic_DNA"/>
</dbReference>
<feature type="non-terminal residue" evidence="2">
    <location>
        <position position="1"/>
    </location>
</feature>
<dbReference type="PANTHER" id="PTHR30068:SF3">
    <property type="entry name" value="PHOSPHOLIPID_GLYCEROL ACYLTRANSFERASE DOMAIN-CONTAINING PROTEIN"/>
    <property type="match status" value="1"/>
</dbReference>
<dbReference type="AlphaFoldDB" id="A0A0R2U038"/>
<comment type="caution">
    <text evidence="2">The sequence shown here is derived from an EMBL/GenBank/DDBJ whole genome shotgun (WGS) entry which is preliminary data.</text>
</comment>
<protein>
    <recommendedName>
        <fullName evidence="1">Phospholipid/glycerol acyltransferase domain-containing protein</fullName>
    </recommendedName>
</protein>
<dbReference type="Proteomes" id="UP000051213">
    <property type="component" value="Unassembled WGS sequence"/>
</dbReference>
<name>A0A0R2U038_9GAMM</name>
<dbReference type="GO" id="GO:0042840">
    <property type="term" value="P:D-glucuronate catabolic process"/>
    <property type="evidence" value="ECO:0007669"/>
    <property type="project" value="TreeGrafter"/>
</dbReference>
<dbReference type="GO" id="GO:0016746">
    <property type="term" value="F:acyltransferase activity"/>
    <property type="evidence" value="ECO:0007669"/>
    <property type="project" value="InterPro"/>
</dbReference>
<reference evidence="2 3" key="1">
    <citation type="submission" date="2015-10" db="EMBL/GenBank/DDBJ databases">
        <title>Metagenome-Assembled Genomes uncover a global brackish microbiome.</title>
        <authorList>
            <person name="Hugerth L.W."/>
            <person name="Larsson J."/>
            <person name="Alneberg J."/>
            <person name="Lindh M.V."/>
            <person name="Legrand C."/>
            <person name="Pinhassi J."/>
            <person name="Andersson A.F."/>
        </authorList>
    </citation>
    <scope>NUCLEOTIDE SEQUENCE [LARGE SCALE GENOMIC DNA]</scope>
    <source>
        <strain evidence="2">BACL26 MAG-121220-bin70</strain>
    </source>
</reference>
<feature type="domain" description="Phospholipid/glycerol acyltransferase" evidence="1">
    <location>
        <begin position="5"/>
        <end position="130"/>
    </location>
</feature>
<accession>A0A0R2U038</accession>
<sequence length="282" mass="31868">HRDIALDPALVNLGLHKQNRAMVRIAIGDNLLSKPFAADLMRINRSFIVKRSVKGRREKFEALKDLSRYIRHSIVQEKVSIWIAQAEGRAKNGQDRTETALLKMLALSKDKDQSFAAATGELSIVPVAISYEYDPCDAQKAGELYAQQEGLIYTKDLYEDLDNIVKGLTGYKGRIQVNFGEPVADKYEDADSLAAEINRQITLNYQLFPTNITAWAMQGNEQQVDILESLKSHWPEEDWLHAEQQFKDHINALPREYQAIAVGAYAAPVDNQLLYLSQQLGH</sequence>
<dbReference type="GO" id="GO:0019698">
    <property type="term" value="P:D-galacturonate catabolic process"/>
    <property type="evidence" value="ECO:0007669"/>
    <property type="project" value="TreeGrafter"/>
</dbReference>
<proteinExistence type="predicted"/>
<evidence type="ECO:0000313" key="3">
    <source>
        <dbReference type="Proteomes" id="UP000051213"/>
    </source>
</evidence>
<dbReference type="Pfam" id="PF01553">
    <property type="entry name" value="Acyltransferase"/>
    <property type="match status" value="1"/>
</dbReference>
<gene>
    <name evidence="2" type="ORF">ABS24_09575</name>
</gene>
<dbReference type="InterPro" id="IPR002123">
    <property type="entry name" value="Plipid/glycerol_acylTrfase"/>
</dbReference>